<evidence type="ECO:0000313" key="1">
    <source>
        <dbReference type="EnsemblPlants" id="Pp3c9_10030V3.3"/>
    </source>
</evidence>
<dbReference type="Gramene" id="Pp3c9_10030V3.5">
    <property type="protein sequence ID" value="Pp3c9_10030V3.5"/>
    <property type="gene ID" value="Pp3c9_10030"/>
</dbReference>
<reference evidence="1 2" key="1">
    <citation type="journal article" date="2008" name="Science">
        <title>The Physcomitrella genome reveals evolutionary insights into the conquest of land by plants.</title>
        <authorList>
            <person name="Rensing S."/>
            <person name="Lang D."/>
            <person name="Zimmer A."/>
            <person name="Terry A."/>
            <person name="Salamov A."/>
            <person name="Shapiro H."/>
            <person name="Nishiyama T."/>
            <person name="Perroud P.-F."/>
            <person name="Lindquist E."/>
            <person name="Kamisugi Y."/>
            <person name="Tanahashi T."/>
            <person name="Sakakibara K."/>
            <person name="Fujita T."/>
            <person name="Oishi K."/>
            <person name="Shin-I T."/>
            <person name="Kuroki Y."/>
            <person name="Toyoda A."/>
            <person name="Suzuki Y."/>
            <person name="Hashimoto A."/>
            <person name="Yamaguchi K."/>
            <person name="Sugano A."/>
            <person name="Kohara Y."/>
            <person name="Fujiyama A."/>
            <person name="Anterola A."/>
            <person name="Aoki S."/>
            <person name="Ashton N."/>
            <person name="Barbazuk W.B."/>
            <person name="Barker E."/>
            <person name="Bennetzen J."/>
            <person name="Bezanilla M."/>
            <person name="Blankenship R."/>
            <person name="Cho S.H."/>
            <person name="Dutcher S."/>
            <person name="Estelle M."/>
            <person name="Fawcett J.A."/>
            <person name="Gundlach H."/>
            <person name="Hanada K."/>
            <person name="Heyl A."/>
            <person name="Hicks K.A."/>
            <person name="Hugh J."/>
            <person name="Lohr M."/>
            <person name="Mayer K."/>
            <person name="Melkozernov A."/>
            <person name="Murata T."/>
            <person name="Nelson D."/>
            <person name="Pils B."/>
            <person name="Prigge M."/>
            <person name="Reiss B."/>
            <person name="Renner T."/>
            <person name="Rombauts S."/>
            <person name="Rushton P."/>
            <person name="Sanderfoot A."/>
            <person name="Schween G."/>
            <person name="Shiu S.-H."/>
            <person name="Stueber K."/>
            <person name="Theodoulou F.L."/>
            <person name="Tu H."/>
            <person name="Van de Peer Y."/>
            <person name="Verrier P.J."/>
            <person name="Waters E."/>
            <person name="Wood A."/>
            <person name="Yang L."/>
            <person name="Cove D."/>
            <person name="Cuming A."/>
            <person name="Hasebe M."/>
            <person name="Lucas S."/>
            <person name="Mishler D.B."/>
            <person name="Reski R."/>
            <person name="Grigoriev I."/>
            <person name="Quatrano R.S."/>
            <person name="Boore J.L."/>
        </authorList>
    </citation>
    <scope>NUCLEOTIDE SEQUENCE [LARGE SCALE GENOMIC DNA]</scope>
    <source>
        <strain evidence="1 2">cv. Gransden 2004</strain>
    </source>
</reference>
<dbReference type="Gramene" id="Pp3c9_10030V3.2">
    <property type="protein sequence ID" value="Pp3c9_10030V3.2"/>
    <property type="gene ID" value="Pp3c9_10030"/>
</dbReference>
<dbReference type="EnsemblPlants" id="Pp3c9_10030V3.3">
    <property type="protein sequence ID" value="Pp3c9_10030V3.3"/>
    <property type="gene ID" value="Pp3c9_10030"/>
</dbReference>
<dbReference type="EnsemblPlants" id="Pp3c9_10030V3.4">
    <property type="protein sequence ID" value="Pp3c9_10030V3.4"/>
    <property type="gene ID" value="Pp3c9_10030"/>
</dbReference>
<dbReference type="Gramene" id="Pp3c9_10030V3.4">
    <property type="protein sequence ID" value="Pp3c9_10030V3.4"/>
    <property type="gene ID" value="Pp3c9_10030"/>
</dbReference>
<keyword evidence="2" id="KW-1185">Reference proteome</keyword>
<dbReference type="EnsemblPlants" id="Pp3c9_10030V3.5">
    <property type="protein sequence ID" value="Pp3c9_10030V3.5"/>
    <property type="gene ID" value="Pp3c9_10030"/>
</dbReference>
<evidence type="ECO:0000313" key="2">
    <source>
        <dbReference type="Proteomes" id="UP000006727"/>
    </source>
</evidence>
<dbReference type="GeneID" id="112286802"/>
<reference evidence="1" key="3">
    <citation type="submission" date="2020-12" db="UniProtKB">
        <authorList>
            <consortium name="EnsemblPlants"/>
        </authorList>
    </citation>
    <scope>IDENTIFICATION</scope>
</reference>
<sequence length="499" mass="55493">MTINPGTLVTRNSPTAVTTKSSAKGMDVVMMNDFDQRHLANKSRSHSPYGHIGSPTTPLNFDHLFLQSQVPLNSDLSHQIMLQAQLLNNMRSTGMGPKPKQQSQQPLATLDQLRHAYNRGDQDQGYGVGEQEQAEWSPRLFSAAAAQQQQHQHQQTQDQVMREELPNEPSSIALVNKFAQYERYRAEIQKSSSQPPQMQSQMYPLAWPVAAQQQSISMAQSSVAPPVSSAVYSDSRHSAYSNGRFYPYQNQHHHQQPQYQHVSMEEAPEQFYGSKTEANWQASQDGRANIGGAGWSVGNAAAPSYEVGTNSPRFYMSQPFQQPQPVAFQPQQPKMVSYQQPMQQHQRVAEFVVPQAQPFSGFELNGVPASEMGMSGPAMVSSRCDKTGGQSVEIMNVAEHHGDDSEKTVDNFSGRLSSLICRTSGGSVPSSQITFSNNFHMLPQSSKSAFSTFTRPSSNLNPATEVEFVTRSLLFNDTYKSSEGDYEMMHEDVDTELRL</sequence>
<dbReference type="Gramene" id="Pp3c9_10030V3.15">
    <property type="protein sequence ID" value="Pp3c9_10030V3.15"/>
    <property type="gene ID" value="Pp3c9_10030"/>
</dbReference>
<name>A0A7I4EGM1_PHYPA</name>
<dbReference type="KEGG" id="ppp:112286802"/>
<gene>
    <name evidence="1" type="primary">LOC112286802</name>
</gene>
<proteinExistence type="predicted"/>
<accession>A0A7I4EGM1</accession>
<dbReference type="RefSeq" id="XP_024384851.1">
    <property type="nucleotide sequence ID" value="XM_024529083.2"/>
</dbReference>
<dbReference type="Gramene" id="Pp3c9_10030V3.3">
    <property type="protein sequence ID" value="Pp3c9_10030V3.3"/>
    <property type="gene ID" value="Pp3c9_10030"/>
</dbReference>
<protein>
    <submittedName>
        <fullName evidence="1">Uncharacterized protein</fullName>
    </submittedName>
</protein>
<dbReference type="AlphaFoldDB" id="A0A7I4EGM1"/>
<dbReference type="EnsemblPlants" id="Pp3c9_10030V3.2">
    <property type="protein sequence ID" value="Pp3c9_10030V3.2"/>
    <property type="gene ID" value="Pp3c9_10030"/>
</dbReference>
<dbReference type="EMBL" id="ABEU02000009">
    <property type="status" value="NOT_ANNOTATED_CDS"/>
    <property type="molecule type" value="Genomic_DNA"/>
</dbReference>
<dbReference type="EnsemblPlants" id="Pp3c9_10030V3.15">
    <property type="protein sequence ID" value="Pp3c9_10030V3.15"/>
    <property type="gene ID" value="Pp3c9_10030"/>
</dbReference>
<organism evidence="1 2">
    <name type="scientific">Physcomitrium patens</name>
    <name type="common">Spreading-leaved earth moss</name>
    <name type="synonym">Physcomitrella patens</name>
    <dbReference type="NCBI Taxonomy" id="3218"/>
    <lineage>
        <taxon>Eukaryota</taxon>
        <taxon>Viridiplantae</taxon>
        <taxon>Streptophyta</taxon>
        <taxon>Embryophyta</taxon>
        <taxon>Bryophyta</taxon>
        <taxon>Bryophytina</taxon>
        <taxon>Bryopsida</taxon>
        <taxon>Funariidae</taxon>
        <taxon>Funariales</taxon>
        <taxon>Funariaceae</taxon>
        <taxon>Physcomitrium</taxon>
    </lineage>
</organism>
<reference evidence="1 2" key="2">
    <citation type="journal article" date="2018" name="Plant J.">
        <title>The Physcomitrella patens chromosome-scale assembly reveals moss genome structure and evolution.</title>
        <authorList>
            <person name="Lang D."/>
            <person name="Ullrich K.K."/>
            <person name="Murat F."/>
            <person name="Fuchs J."/>
            <person name="Jenkins J."/>
            <person name="Haas F.B."/>
            <person name="Piednoel M."/>
            <person name="Gundlach H."/>
            <person name="Van Bel M."/>
            <person name="Meyberg R."/>
            <person name="Vives C."/>
            <person name="Morata J."/>
            <person name="Symeonidi A."/>
            <person name="Hiss M."/>
            <person name="Muchero W."/>
            <person name="Kamisugi Y."/>
            <person name="Saleh O."/>
            <person name="Blanc G."/>
            <person name="Decker E.L."/>
            <person name="van Gessel N."/>
            <person name="Grimwood J."/>
            <person name="Hayes R.D."/>
            <person name="Graham S.W."/>
            <person name="Gunter L.E."/>
            <person name="McDaniel S.F."/>
            <person name="Hoernstein S.N.W."/>
            <person name="Larsson A."/>
            <person name="Li F.W."/>
            <person name="Perroud P.F."/>
            <person name="Phillips J."/>
            <person name="Ranjan P."/>
            <person name="Rokshar D.S."/>
            <person name="Rothfels C.J."/>
            <person name="Schneider L."/>
            <person name="Shu S."/>
            <person name="Stevenson D.W."/>
            <person name="Thummler F."/>
            <person name="Tillich M."/>
            <person name="Villarreal Aguilar J.C."/>
            <person name="Widiez T."/>
            <person name="Wong G.K."/>
            <person name="Wymore A."/>
            <person name="Zhang Y."/>
            <person name="Zimmer A.D."/>
            <person name="Quatrano R.S."/>
            <person name="Mayer K.F.X."/>
            <person name="Goodstein D."/>
            <person name="Casacuberta J.M."/>
            <person name="Vandepoele K."/>
            <person name="Reski R."/>
            <person name="Cuming A.C."/>
            <person name="Tuskan G.A."/>
            <person name="Maumus F."/>
            <person name="Salse J."/>
            <person name="Schmutz J."/>
            <person name="Rensing S.A."/>
        </authorList>
    </citation>
    <scope>NUCLEOTIDE SEQUENCE [LARGE SCALE GENOMIC DNA]</scope>
    <source>
        <strain evidence="1 2">cv. Gransden 2004</strain>
    </source>
</reference>
<dbReference type="Proteomes" id="UP000006727">
    <property type="component" value="Chromosome 9"/>
</dbReference>